<organism evidence="2 3">
    <name type="scientific">Fictibacillus iocasae</name>
    <dbReference type="NCBI Taxonomy" id="2715437"/>
    <lineage>
        <taxon>Bacteria</taxon>
        <taxon>Bacillati</taxon>
        <taxon>Bacillota</taxon>
        <taxon>Bacilli</taxon>
        <taxon>Bacillales</taxon>
        <taxon>Fictibacillaceae</taxon>
        <taxon>Fictibacillus</taxon>
    </lineage>
</organism>
<evidence type="ECO:0000313" key="3">
    <source>
        <dbReference type="Proteomes" id="UP001596549"/>
    </source>
</evidence>
<dbReference type="RefSeq" id="WP_379750316.1">
    <property type="nucleotide sequence ID" value="NZ_JBHTCP010000046.1"/>
</dbReference>
<dbReference type="EMBL" id="JBHTCP010000046">
    <property type="protein sequence ID" value="MFC7372753.1"/>
    <property type="molecule type" value="Genomic_DNA"/>
</dbReference>
<dbReference type="PANTHER" id="PTHR40078:SF1">
    <property type="entry name" value="INTEGRAL MEMBRANE PROTEIN"/>
    <property type="match status" value="1"/>
</dbReference>
<evidence type="ECO:0000313" key="2">
    <source>
        <dbReference type="EMBL" id="MFC7372753.1"/>
    </source>
</evidence>
<comment type="caution">
    <text evidence="2">The sequence shown here is derived from an EMBL/GenBank/DDBJ whole genome shotgun (WGS) entry which is preliminary data.</text>
</comment>
<gene>
    <name evidence="2" type="ORF">ACFQPF_13825</name>
</gene>
<accession>A0ABW2NU38</accession>
<keyword evidence="3" id="KW-1185">Reference proteome</keyword>
<name>A0ABW2NU38_9BACL</name>
<dbReference type="PANTHER" id="PTHR40078">
    <property type="entry name" value="INTEGRAL MEMBRANE PROTEIN-RELATED"/>
    <property type="match status" value="1"/>
</dbReference>
<evidence type="ECO:0000256" key="1">
    <source>
        <dbReference type="SAM" id="Phobius"/>
    </source>
</evidence>
<reference evidence="3" key="1">
    <citation type="journal article" date="2019" name="Int. J. Syst. Evol. Microbiol.">
        <title>The Global Catalogue of Microorganisms (GCM) 10K type strain sequencing project: providing services to taxonomists for standard genome sequencing and annotation.</title>
        <authorList>
            <consortium name="The Broad Institute Genomics Platform"/>
            <consortium name="The Broad Institute Genome Sequencing Center for Infectious Disease"/>
            <person name="Wu L."/>
            <person name="Ma J."/>
        </authorList>
    </citation>
    <scope>NUCLEOTIDE SEQUENCE [LARGE SCALE GENOMIC DNA]</scope>
    <source>
        <strain evidence="3">NBRC 106396</strain>
    </source>
</reference>
<dbReference type="Proteomes" id="UP001596549">
    <property type="component" value="Unassembled WGS sequence"/>
</dbReference>
<dbReference type="Pfam" id="PF19700">
    <property type="entry name" value="DUF6198"/>
    <property type="match status" value="1"/>
</dbReference>
<proteinExistence type="predicted"/>
<feature type="transmembrane region" description="Helical" evidence="1">
    <location>
        <begin position="43"/>
        <end position="70"/>
    </location>
</feature>
<keyword evidence="1" id="KW-0472">Membrane</keyword>
<feature type="transmembrane region" description="Helical" evidence="1">
    <location>
        <begin position="106"/>
        <end position="128"/>
    </location>
</feature>
<keyword evidence="1" id="KW-1133">Transmembrane helix</keyword>
<feature type="transmembrane region" description="Helical" evidence="1">
    <location>
        <begin position="12"/>
        <end position="31"/>
    </location>
</feature>
<sequence>MTWKSRKKLQWIVFFMGLLVMAFGAAMMITAELGSAPWDVLHIGLYVQLGLSIGTWSILVGFIIIAATAWMERKPPLLGAFLNMLFVGIFIDACLSLPFMRTPDSLLFKTLMLAIGILILGFGIGLYISSDRGAGPRDHFMLAMTERTGLKVSRIRLYMELAVLFLGWLMGGPVSYGTVIFCLSIGSIVGITLPYCQNKVNGLLDWSEHGENINKRQIRVNHHDSVSEEIR</sequence>
<feature type="transmembrane region" description="Helical" evidence="1">
    <location>
        <begin position="77"/>
        <end position="100"/>
    </location>
</feature>
<keyword evidence="1" id="KW-0812">Transmembrane</keyword>
<dbReference type="InterPro" id="IPR038750">
    <property type="entry name" value="YczE/YyaS-like"/>
</dbReference>
<protein>
    <submittedName>
        <fullName evidence="2">YitT family protein</fullName>
    </submittedName>
</protein>